<feature type="region of interest" description="Disordered" evidence="1">
    <location>
        <begin position="1"/>
        <end position="20"/>
    </location>
</feature>
<protein>
    <submittedName>
        <fullName evidence="4">ADF-H domain-containing protein</fullName>
    </submittedName>
</protein>
<feature type="compositionally biased region" description="Basic and acidic residues" evidence="1">
    <location>
        <begin position="72"/>
        <end position="95"/>
    </location>
</feature>
<evidence type="ECO:0000313" key="4">
    <source>
        <dbReference type="WBParaSite" id="ACOC_0000037701-mRNA-1"/>
    </source>
</evidence>
<name>A0A0R3PA48_ANGCS</name>
<organism evidence="4">
    <name type="scientific">Angiostrongylus costaricensis</name>
    <name type="common">Nematode worm</name>
    <dbReference type="NCBI Taxonomy" id="334426"/>
    <lineage>
        <taxon>Eukaryota</taxon>
        <taxon>Metazoa</taxon>
        <taxon>Ecdysozoa</taxon>
        <taxon>Nematoda</taxon>
        <taxon>Chromadorea</taxon>
        <taxon>Rhabditida</taxon>
        <taxon>Rhabditina</taxon>
        <taxon>Rhabditomorpha</taxon>
        <taxon>Strongyloidea</taxon>
        <taxon>Metastrongylidae</taxon>
        <taxon>Angiostrongylus</taxon>
    </lineage>
</organism>
<sequence length="285" mass="31021">MRNAIRAVEEKKTKTATISNTRLPTKLADVGIEGKKSKKEPTGRLAEKAIENCFARDNNGCRNGEEKAIKRRVGDEGAAEKQGKSKNKTTNEGRRRYSSSVGHSGNDDSPCDPPTLEAHVEAIRERRIRARLGFYLESLPRTILIDPTTQVEIVIGDDGKPYFQSTVTPKTEIFEEFAGILLEEDNEEGCKKNKANIFYLHWVGVRGGGVFGSGGGCNNAKDFFSGRGLLRPSSVGIFEADDCVLATAAGVFGSGRLDCCCCVAVRIADCDSKPGINFILYSFEG</sequence>
<dbReference type="Proteomes" id="UP000267027">
    <property type="component" value="Unassembled WGS sequence"/>
</dbReference>
<feature type="region of interest" description="Disordered" evidence="1">
    <location>
        <begin position="72"/>
        <end position="114"/>
    </location>
</feature>
<evidence type="ECO:0000256" key="1">
    <source>
        <dbReference type="SAM" id="MobiDB-lite"/>
    </source>
</evidence>
<evidence type="ECO:0000313" key="2">
    <source>
        <dbReference type="EMBL" id="VDM51963.1"/>
    </source>
</evidence>
<reference evidence="4" key="1">
    <citation type="submission" date="2017-02" db="UniProtKB">
        <authorList>
            <consortium name="WormBaseParasite"/>
        </authorList>
    </citation>
    <scope>IDENTIFICATION</scope>
</reference>
<evidence type="ECO:0000313" key="3">
    <source>
        <dbReference type="Proteomes" id="UP000267027"/>
    </source>
</evidence>
<dbReference type="AlphaFoldDB" id="A0A0R3PA48"/>
<gene>
    <name evidence="2" type="ORF">ACOC_LOCUS378</name>
</gene>
<reference evidence="2 3" key="2">
    <citation type="submission" date="2018-11" db="EMBL/GenBank/DDBJ databases">
        <authorList>
            <consortium name="Pathogen Informatics"/>
        </authorList>
    </citation>
    <scope>NUCLEOTIDE SEQUENCE [LARGE SCALE GENOMIC DNA]</scope>
    <source>
        <strain evidence="2 3">Costa Rica</strain>
    </source>
</reference>
<dbReference type="EMBL" id="UYYA01000035">
    <property type="protein sequence ID" value="VDM51963.1"/>
    <property type="molecule type" value="Genomic_DNA"/>
</dbReference>
<proteinExistence type="predicted"/>
<dbReference type="WBParaSite" id="ACOC_0000037701-mRNA-1">
    <property type="protein sequence ID" value="ACOC_0000037701-mRNA-1"/>
    <property type="gene ID" value="ACOC_0000037701"/>
</dbReference>
<dbReference type="OrthoDB" id="5876573at2759"/>
<keyword evidence="3" id="KW-1185">Reference proteome</keyword>
<accession>A0A0R3PA48</accession>